<dbReference type="AlphaFoldDB" id="A0AAW3JVU7"/>
<sequence length="185" mass="21379">MVLDNNLKRKLEIYIKLNYVASVEEDFLCPDINEEEITKSSGKKFEQQKQDLSALVQEAGESFHEMLFRLIEENNQKESDIYKNAGIDRKLFSKIRNNPAYHPKKNTIIALCIALKLDIDNAIEFLESAGYALSPGDRGDIIIKYFIEKKIFDIDTINCALYDFGEKTIERYAEWIKILIASDTK</sequence>
<protein>
    <recommendedName>
        <fullName evidence="1">HTH cro/C1-type domain-containing protein</fullName>
    </recommendedName>
</protein>
<dbReference type="Pfam" id="PF13443">
    <property type="entry name" value="HTH_26"/>
    <property type="match status" value="1"/>
</dbReference>
<gene>
    <name evidence="2" type="ORF">APZ18_06220</name>
</gene>
<organism evidence="2 3">
    <name type="scientific">Butyribacter intestini</name>
    <dbReference type="NCBI Taxonomy" id="1703332"/>
    <lineage>
        <taxon>Bacteria</taxon>
        <taxon>Bacillati</taxon>
        <taxon>Bacillota</taxon>
        <taxon>Clostridia</taxon>
        <taxon>Lachnospirales</taxon>
        <taxon>Lachnospiraceae</taxon>
        <taxon>Butyribacter</taxon>
    </lineage>
</organism>
<dbReference type="EMBL" id="LLKB01000001">
    <property type="protein sequence ID" value="KQC86757.1"/>
    <property type="molecule type" value="Genomic_DNA"/>
</dbReference>
<evidence type="ECO:0000259" key="1">
    <source>
        <dbReference type="Pfam" id="PF13443"/>
    </source>
</evidence>
<dbReference type="Proteomes" id="UP000050833">
    <property type="component" value="Unassembled WGS sequence"/>
</dbReference>
<name>A0AAW3JVU7_9FIRM</name>
<reference evidence="2 3" key="1">
    <citation type="submission" date="2015-10" db="EMBL/GenBank/DDBJ databases">
        <title>Butyribacter intestini gen. nov., sp. nov., a butyric acid-producing bacterium of the family Lachnospiraceae isolated from the human faeces.</title>
        <authorList>
            <person name="Zou Y."/>
            <person name="Xue W."/>
            <person name="Luo G."/>
            <person name="Lv M."/>
        </authorList>
    </citation>
    <scope>NUCLEOTIDE SEQUENCE [LARGE SCALE GENOMIC DNA]</scope>
    <source>
        <strain evidence="2 3">TF01-11</strain>
    </source>
</reference>
<comment type="caution">
    <text evidence="2">The sequence shown here is derived from an EMBL/GenBank/DDBJ whole genome shotgun (WGS) entry which is preliminary data.</text>
</comment>
<evidence type="ECO:0000313" key="3">
    <source>
        <dbReference type="Proteomes" id="UP000050833"/>
    </source>
</evidence>
<dbReference type="InterPro" id="IPR001387">
    <property type="entry name" value="Cro/C1-type_HTH"/>
</dbReference>
<accession>A0AAW3JVU7</accession>
<feature type="domain" description="HTH cro/C1-type" evidence="1">
    <location>
        <begin position="69"/>
        <end position="125"/>
    </location>
</feature>
<dbReference type="RefSeq" id="WP_055942652.1">
    <property type="nucleotide sequence ID" value="NZ_JAQDCV010000001.1"/>
</dbReference>
<dbReference type="GO" id="GO:0003677">
    <property type="term" value="F:DNA binding"/>
    <property type="evidence" value="ECO:0007669"/>
    <property type="project" value="InterPro"/>
</dbReference>
<dbReference type="SUPFAM" id="SSF47413">
    <property type="entry name" value="lambda repressor-like DNA-binding domains"/>
    <property type="match status" value="1"/>
</dbReference>
<keyword evidence="3" id="KW-1185">Reference proteome</keyword>
<evidence type="ECO:0000313" key="2">
    <source>
        <dbReference type="EMBL" id="KQC86757.1"/>
    </source>
</evidence>
<dbReference type="InterPro" id="IPR010982">
    <property type="entry name" value="Lambda_DNA-bd_dom_sf"/>
</dbReference>
<proteinExistence type="predicted"/>